<evidence type="ECO:0000313" key="1">
    <source>
        <dbReference type="EMBL" id="GAA5533933.1"/>
    </source>
</evidence>
<protein>
    <submittedName>
        <fullName evidence="1">Uncharacterized protein</fullName>
    </submittedName>
</protein>
<dbReference type="EMBL" id="BAABRV010000005">
    <property type="protein sequence ID" value="GAA5533933.1"/>
    <property type="molecule type" value="Genomic_DNA"/>
</dbReference>
<evidence type="ECO:0000313" key="2">
    <source>
        <dbReference type="Proteomes" id="UP001404956"/>
    </source>
</evidence>
<organism evidence="1 2">
    <name type="scientific">Deinococcus aluminii</name>
    <dbReference type="NCBI Taxonomy" id="1656885"/>
    <lineage>
        <taxon>Bacteria</taxon>
        <taxon>Thermotogati</taxon>
        <taxon>Deinococcota</taxon>
        <taxon>Deinococci</taxon>
        <taxon>Deinococcales</taxon>
        <taxon>Deinococcaceae</taxon>
        <taxon>Deinococcus</taxon>
    </lineage>
</organism>
<dbReference type="RefSeq" id="WP_345454800.1">
    <property type="nucleotide sequence ID" value="NZ_BAABRV010000005.1"/>
</dbReference>
<accession>A0ABP9XH32</accession>
<proteinExistence type="predicted"/>
<comment type="caution">
    <text evidence="1">The sequence shown here is derived from an EMBL/GenBank/DDBJ whole genome shotgun (WGS) entry which is preliminary data.</text>
</comment>
<reference evidence="1 2" key="1">
    <citation type="submission" date="2024-02" db="EMBL/GenBank/DDBJ databases">
        <title>Deinococcus aluminii NBRC 112889.</title>
        <authorList>
            <person name="Ichikawa N."/>
            <person name="Katano-Makiyama Y."/>
            <person name="Hidaka K."/>
        </authorList>
    </citation>
    <scope>NUCLEOTIDE SEQUENCE [LARGE SCALE GENOMIC DNA]</scope>
    <source>
        <strain evidence="1 2">NBRC 112889</strain>
    </source>
</reference>
<sequence length="129" mass="13951">MVLSPKPEPLPCPSDLDCPLIGDLDGTRIPSGTHDQFHDAAGKTRSVVWRACSGLVRNVSTVRYGHQPLTQQDLAVTLLRSPQARPVALVELNGADNTWDWGHVRIVREDSLLPGTRVGIVMLGAAVKP</sequence>
<dbReference type="Proteomes" id="UP001404956">
    <property type="component" value="Unassembled WGS sequence"/>
</dbReference>
<name>A0ABP9XH32_9DEIO</name>
<keyword evidence="2" id="KW-1185">Reference proteome</keyword>
<gene>
    <name evidence="1" type="ORF">Dalu01_02341</name>
</gene>